<dbReference type="InterPro" id="IPR017452">
    <property type="entry name" value="GPCR_Rhodpsn_7TM"/>
</dbReference>
<evidence type="ECO:0000256" key="4">
    <source>
        <dbReference type="ARBA" id="ARBA00022989"/>
    </source>
</evidence>
<dbReference type="PROSITE" id="PS50262">
    <property type="entry name" value="G_PROTEIN_RECEP_F1_2"/>
    <property type="match status" value="1"/>
</dbReference>
<dbReference type="SUPFAM" id="SSF81321">
    <property type="entry name" value="Family A G protein-coupled receptor-like"/>
    <property type="match status" value="1"/>
</dbReference>
<feature type="transmembrane region" description="Helical" evidence="6">
    <location>
        <begin position="208"/>
        <end position="233"/>
    </location>
</feature>
<evidence type="ECO:0000259" key="7">
    <source>
        <dbReference type="PROSITE" id="PS50262"/>
    </source>
</evidence>
<gene>
    <name evidence="8" type="ORF">PMEA_00015831</name>
</gene>
<feature type="transmembrane region" description="Helical" evidence="6">
    <location>
        <begin position="281"/>
        <end position="300"/>
    </location>
</feature>
<dbReference type="GO" id="GO:0004930">
    <property type="term" value="F:G protein-coupled receptor activity"/>
    <property type="evidence" value="ECO:0007669"/>
    <property type="project" value="InterPro"/>
</dbReference>
<dbReference type="AlphaFoldDB" id="A0AAU9X2H3"/>
<evidence type="ECO:0000256" key="3">
    <source>
        <dbReference type="ARBA" id="ARBA00022692"/>
    </source>
</evidence>
<dbReference type="EMBL" id="CALNXJ010000029">
    <property type="protein sequence ID" value="CAH3134904.1"/>
    <property type="molecule type" value="Genomic_DNA"/>
</dbReference>
<keyword evidence="3 6" id="KW-0812">Transmembrane</keyword>
<feature type="transmembrane region" description="Helical" evidence="6">
    <location>
        <begin position="133"/>
        <end position="157"/>
    </location>
</feature>
<dbReference type="InterPro" id="IPR000276">
    <property type="entry name" value="GPCR_Rhodpsn"/>
</dbReference>
<feature type="domain" description="G-protein coupled receptors family 1 profile" evidence="7">
    <location>
        <begin position="152"/>
        <end position="393"/>
    </location>
</feature>
<feature type="transmembrane region" description="Helical" evidence="6">
    <location>
        <begin position="374"/>
        <end position="395"/>
    </location>
</feature>
<keyword evidence="2" id="KW-1003">Cell membrane</keyword>
<reference evidence="8 9" key="1">
    <citation type="submission" date="2022-05" db="EMBL/GenBank/DDBJ databases">
        <authorList>
            <consortium name="Genoscope - CEA"/>
            <person name="William W."/>
        </authorList>
    </citation>
    <scope>NUCLEOTIDE SEQUENCE [LARGE SCALE GENOMIC DNA]</scope>
</reference>
<comment type="subcellular location">
    <subcellularLocation>
        <location evidence="1">Cell membrane</location>
        <topology evidence="1">Multi-pass membrane protein</topology>
    </subcellularLocation>
</comment>
<dbReference type="Pfam" id="PF00001">
    <property type="entry name" value="7tm_1"/>
    <property type="match status" value="2"/>
</dbReference>
<comment type="caution">
    <text evidence="8">The sequence shown here is derived from an EMBL/GenBank/DDBJ whole genome shotgun (WGS) entry which is preliminary data.</text>
</comment>
<organism evidence="8 9">
    <name type="scientific">Pocillopora meandrina</name>
    <dbReference type="NCBI Taxonomy" id="46732"/>
    <lineage>
        <taxon>Eukaryota</taxon>
        <taxon>Metazoa</taxon>
        <taxon>Cnidaria</taxon>
        <taxon>Anthozoa</taxon>
        <taxon>Hexacorallia</taxon>
        <taxon>Scleractinia</taxon>
        <taxon>Astrocoeniina</taxon>
        <taxon>Pocilloporidae</taxon>
        <taxon>Pocillopora</taxon>
    </lineage>
</organism>
<name>A0AAU9X2H3_9CNID</name>
<keyword evidence="4 6" id="KW-1133">Transmembrane helix</keyword>
<accession>A0AAU9X2H3</accession>
<evidence type="ECO:0000256" key="6">
    <source>
        <dbReference type="SAM" id="Phobius"/>
    </source>
</evidence>
<sequence>MAASVCDQWLQPLRKKIKHSKLRWAYTITSNVLAMHGKQKASTSPRTLRTLKICLPISDVGVGLFGQPFYISPLVKLLQNDNCGCIILQSYFTRFHLTIYDFVKTLVPIMEDSVCNYWRQVSPKISEVMKLSWTYALSVVVNSFLCYTAIMLNVLTIHGIRKTSSLPRTLRTLLMNLAVSDVGVSLFAQPFYTSFQYKLLEGSNPECIFYTAFHVTLILFSVASLCGTTAITLDRLLAIHLHLRYQELVTHKRVVIMVISTWTLSVFLSVMWLWFPLHLSNFITTILAIFFHFLTAMAYFKIYLAVRHHKTQIQSLQVQREAPQPGERANFAGLIKLVIGVFYLYIVLFICYSLTFTFFFIMALNHRGKPVGKIFYFSLSLMFLNSSLNPVIYCWKMRRIRHSIMNIPRQIHDWYRNHFG</sequence>
<dbReference type="PANTHER" id="PTHR22750">
    <property type="entry name" value="G-PROTEIN COUPLED RECEPTOR"/>
    <property type="match status" value="1"/>
</dbReference>
<dbReference type="CDD" id="cd00637">
    <property type="entry name" value="7tm_classA_rhodopsin-like"/>
    <property type="match status" value="1"/>
</dbReference>
<feature type="transmembrane region" description="Helical" evidence="6">
    <location>
        <begin position="337"/>
        <end position="362"/>
    </location>
</feature>
<evidence type="ECO:0000256" key="2">
    <source>
        <dbReference type="ARBA" id="ARBA00022475"/>
    </source>
</evidence>
<dbReference type="GO" id="GO:0005886">
    <property type="term" value="C:plasma membrane"/>
    <property type="evidence" value="ECO:0007669"/>
    <property type="project" value="UniProtKB-SubCell"/>
</dbReference>
<keyword evidence="9" id="KW-1185">Reference proteome</keyword>
<dbReference type="Proteomes" id="UP001159428">
    <property type="component" value="Unassembled WGS sequence"/>
</dbReference>
<feature type="transmembrane region" description="Helical" evidence="6">
    <location>
        <begin position="169"/>
        <end position="188"/>
    </location>
</feature>
<dbReference type="Gene3D" id="1.20.1070.10">
    <property type="entry name" value="Rhodopsin 7-helix transmembrane proteins"/>
    <property type="match status" value="1"/>
</dbReference>
<keyword evidence="5 6" id="KW-0472">Membrane</keyword>
<proteinExistence type="predicted"/>
<evidence type="ECO:0000313" key="9">
    <source>
        <dbReference type="Proteomes" id="UP001159428"/>
    </source>
</evidence>
<protein>
    <recommendedName>
        <fullName evidence="7">G-protein coupled receptors family 1 profile domain-containing protein</fullName>
    </recommendedName>
</protein>
<evidence type="ECO:0000256" key="5">
    <source>
        <dbReference type="ARBA" id="ARBA00023136"/>
    </source>
</evidence>
<evidence type="ECO:0000256" key="1">
    <source>
        <dbReference type="ARBA" id="ARBA00004651"/>
    </source>
</evidence>
<dbReference type="PRINTS" id="PR00237">
    <property type="entry name" value="GPCRRHODOPSN"/>
</dbReference>
<feature type="transmembrane region" description="Helical" evidence="6">
    <location>
        <begin position="254"/>
        <end position="275"/>
    </location>
</feature>
<evidence type="ECO:0000313" key="8">
    <source>
        <dbReference type="EMBL" id="CAH3134904.1"/>
    </source>
</evidence>